<dbReference type="Proteomes" id="UP001139193">
    <property type="component" value="Unassembled WGS sequence"/>
</dbReference>
<evidence type="ECO:0000313" key="2">
    <source>
        <dbReference type="EMBL" id="MCI1188723.1"/>
    </source>
</evidence>
<comment type="caution">
    <text evidence="2">The sequence shown here is derived from an EMBL/GenBank/DDBJ whole genome shotgun (WGS) entry which is preliminary data.</text>
</comment>
<dbReference type="EMBL" id="JALBGC010000004">
    <property type="protein sequence ID" value="MCI1188723.1"/>
    <property type="molecule type" value="Genomic_DNA"/>
</dbReference>
<dbReference type="AlphaFoldDB" id="A0A9X2AHE2"/>
<feature type="region of interest" description="Disordered" evidence="1">
    <location>
        <begin position="219"/>
        <end position="243"/>
    </location>
</feature>
<keyword evidence="3" id="KW-1185">Reference proteome</keyword>
<reference evidence="2" key="1">
    <citation type="submission" date="2022-03" db="EMBL/GenBank/DDBJ databases">
        <title>Bacterial whole genome sequence for Hymenobacter sp. DH14.</title>
        <authorList>
            <person name="Le V."/>
        </authorList>
    </citation>
    <scope>NUCLEOTIDE SEQUENCE</scope>
    <source>
        <strain evidence="2">DH14</strain>
    </source>
</reference>
<evidence type="ECO:0000256" key="1">
    <source>
        <dbReference type="SAM" id="MobiDB-lite"/>
    </source>
</evidence>
<proteinExistence type="predicted"/>
<feature type="compositionally biased region" description="Low complexity" evidence="1">
    <location>
        <begin position="230"/>
        <end position="243"/>
    </location>
</feature>
<name>A0A9X2AHE2_9BACT</name>
<sequence length="243" mass="26626">MSTKAKTQRSAATEAVATPTAIEAPVLTLSKPTTTAAPAYLIEKADEATGEVVQVSRFRYLPGHPRQVRFDAKAGQFNIGGITPLGNSLSFIPLAWRVFQDDILNMGRKLWAELFFADDKGAICAVLFHGYSVENLYRLIEPLFYDDLTLADVTVKVTAEKKQTTKDGKTATYYIAQFSYEAADAAEVTARRDFARDFPIWRAETYTGAADMRIQHGYTVPAEDDPQDPEPAAAEPAALPLAA</sequence>
<dbReference type="RefSeq" id="WP_241936985.1">
    <property type="nucleotide sequence ID" value="NZ_JALBGC010000004.1"/>
</dbReference>
<evidence type="ECO:0000313" key="3">
    <source>
        <dbReference type="Proteomes" id="UP001139193"/>
    </source>
</evidence>
<organism evidence="2 3">
    <name type="scientific">Hymenobacter cyanobacteriorum</name>
    <dbReference type="NCBI Taxonomy" id="2926463"/>
    <lineage>
        <taxon>Bacteria</taxon>
        <taxon>Pseudomonadati</taxon>
        <taxon>Bacteroidota</taxon>
        <taxon>Cytophagia</taxon>
        <taxon>Cytophagales</taxon>
        <taxon>Hymenobacteraceae</taxon>
        <taxon>Hymenobacter</taxon>
    </lineage>
</organism>
<gene>
    <name evidence="2" type="ORF">MON38_14950</name>
</gene>
<protein>
    <submittedName>
        <fullName evidence="2">Uncharacterized protein</fullName>
    </submittedName>
</protein>
<accession>A0A9X2AHE2</accession>